<organism evidence="1 2">
    <name type="scientific">Zoarces viviparus</name>
    <name type="common">Viviparous eelpout</name>
    <name type="synonym">Blennius viviparus</name>
    <dbReference type="NCBI Taxonomy" id="48416"/>
    <lineage>
        <taxon>Eukaryota</taxon>
        <taxon>Metazoa</taxon>
        <taxon>Chordata</taxon>
        <taxon>Craniata</taxon>
        <taxon>Vertebrata</taxon>
        <taxon>Euteleostomi</taxon>
        <taxon>Actinopterygii</taxon>
        <taxon>Neopterygii</taxon>
        <taxon>Teleostei</taxon>
        <taxon>Neoteleostei</taxon>
        <taxon>Acanthomorphata</taxon>
        <taxon>Eupercaria</taxon>
        <taxon>Perciformes</taxon>
        <taxon>Cottioidei</taxon>
        <taxon>Zoarcales</taxon>
        <taxon>Zoarcidae</taxon>
        <taxon>Zoarcinae</taxon>
        <taxon>Zoarces</taxon>
    </lineage>
</organism>
<name>A0AAW1ED26_ZOAVI</name>
<proteinExistence type="predicted"/>
<dbReference type="AlphaFoldDB" id="A0AAW1ED26"/>
<protein>
    <submittedName>
        <fullName evidence="1">Uncharacterized protein</fullName>
    </submittedName>
</protein>
<accession>A0AAW1ED26</accession>
<reference evidence="1 2" key="1">
    <citation type="journal article" date="2024" name="Genome Biol. Evol.">
        <title>Chromosome-level genome assembly of the viviparous eelpout Zoarces viviparus.</title>
        <authorList>
            <person name="Fuhrmann N."/>
            <person name="Brasseur M.V."/>
            <person name="Bakowski C.E."/>
            <person name="Podsiadlowski L."/>
            <person name="Prost S."/>
            <person name="Krehenwinkel H."/>
            <person name="Mayer C."/>
        </authorList>
    </citation>
    <scope>NUCLEOTIDE SEQUENCE [LARGE SCALE GENOMIC DNA]</scope>
    <source>
        <strain evidence="1">NO-MEL_2022_Ind0_liver</strain>
    </source>
</reference>
<sequence length="153" mass="16846">MVVSDSQSCAKVTLYEEFSTKVKEGGSYVMRGYNVRAQSPPYFLNITRDTVFFRSSALSVPDELVKQAEALLYPPSTLTPLSACRESLGLVTVEAKVVEVSAVKEVVVARDTAPLLTITIKQEETKVPVCLWREVAVSGIAIGTKVPMDWPYR</sequence>
<evidence type="ECO:0000313" key="2">
    <source>
        <dbReference type="Proteomes" id="UP001488805"/>
    </source>
</evidence>
<dbReference type="EMBL" id="JBCEZU010000434">
    <property type="protein sequence ID" value="KAK9519997.1"/>
    <property type="molecule type" value="Genomic_DNA"/>
</dbReference>
<keyword evidence="2" id="KW-1185">Reference proteome</keyword>
<evidence type="ECO:0000313" key="1">
    <source>
        <dbReference type="EMBL" id="KAK9519997.1"/>
    </source>
</evidence>
<dbReference type="Proteomes" id="UP001488805">
    <property type="component" value="Unassembled WGS sequence"/>
</dbReference>
<comment type="caution">
    <text evidence="1">The sequence shown here is derived from an EMBL/GenBank/DDBJ whole genome shotgun (WGS) entry which is preliminary data.</text>
</comment>
<gene>
    <name evidence="1" type="ORF">VZT92_022684</name>
</gene>